<protein>
    <submittedName>
        <fullName evidence="3">CubicO group peptidase, beta-lactamase class C family</fullName>
    </submittedName>
</protein>
<organism evidence="3 4">
    <name type="scientific">Pedobacter caeni</name>
    <dbReference type="NCBI Taxonomy" id="288992"/>
    <lineage>
        <taxon>Bacteria</taxon>
        <taxon>Pseudomonadati</taxon>
        <taxon>Bacteroidota</taxon>
        <taxon>Sphingobacteriia</taxon>
        <taxon>Sphingobacteriales</taxon>
        <taxon>Sphingobacteriaceae</taxon>
        <taxon>Pedobacter</taxon>
    </lineage>
</organism>
<dbReference type="InterPro" id="IPR001466">
    <property type="entry name" value="Beta-lactam-related"/>
</dbReference>
<keyword evidence="4" id="KW-1185">Reference proteome</keyword>
<dbReference type="Gene3D" id="1.25.40.10">
    <property type="entry name" value="Tetratricopeptide repeat domain"/>
    <property type="match status" value="1"/>
</dbReference>
<dbReference type="AlphaFoldDB" id="A0A1M5H7C1"/>
<evidence type="ECO:0000256" key="1">
    <source>
        <dbReference type="SAM" id="SignalP"/>
    </source>
</evidence>
<feature type="chain" id="PRO_5013382061" evidence="1">
    <location>
        <begin position="26"/>
        <end position="490"/>
    </location>
</feature>
<proteinExistence type="predicted"/>
<feature type="signal peptide" evidence="1">
    <location>
        <begin position="1"/>
        <end position="25"/>
    </location>
</feature>
<accession>A0A1M5H7C1</accession>
<dbReference type="EMBL" id="FQUQ01000004">
    <property type="protein sequence ID" value="SHG11834.1"/>
    <property type="molecule type" value="Genomic_DNA"/>
</dbReference>
<dbReference type="Proteomes" id="UP000184287">
    <property type="component" value="Unassembled WGS sequence"/>
</dbReference>
<dbReference type="InterPro" id="IPR050491">
    <property type="entry name" value="AmpC-like"/>
</dbReference>
<dbReference type="SUPFAM" id="SSF48452">
    <property type="entry name" value="TPR-like"/>
    <property type="match status" value="1"/>
</dbReference>
<dbReference type="SUPFAM" id="SSF56601">
    <property type="entry name" value="beta-lactamase/transpeptidase-like"/>
    <property type="match status" value="1"/>
</dbReference>
<sequence length="490" mass="55506">MRTNPYRFIYACIFVLLSVMLRAQTANENQQIDKLVKRFVDLDQFSGSILVAKKGNIVLSKGYGLANREWNVANATNTKFRIASLTKQFTAMLVMQLYQEGKIDLSGHISDYLPYYRKDIGTRVTIHQLLSHTSGLGDFGSRDDFWEICKTEYAPREFVEKYCSGNLEAEPGLRYRYSNSGYYILGAIIESLRAKPHHEVLKERILDVIGMNNSGMEMRKEVVGGQASGYNLQYGKYTKPDYVNLYAVIFSAGGMYSTVGDLLKWDRALYTEQLLSNKNLELMFKPNMEKYAYGIVVNKMKIPELAFTSDFSSHTGAINGFRSIIVRESSQQQVIIILGNTAPGSTIVDLSPLSNKIYSVVNGLHYENPKPEIVQAMALKIINGSVDEGISFYRKEKAQKNGRFEFNLIEGELNTLGYYLLSQGKKAEALEIFKLNTTEFPLSWNVFDSYAEALEAAGQKKDSIKNYKRSIELNADNTHAKERLKLLTEK</sequence>
<dbReference type="InterPro" id="IPR012338">
    <property type="entry name" value="Beta-lactam/transpept-like"/>
</dbReference>
<dbReference type="OrthoDB" id="9793489at2"/>
<dbReference type="Pfam" id="PF00144">
    <property type="entry name" value="Beta-lactamase"/>
    <property type="match status" value="1"/>
</dbReference>
<dbReference type="STRING" id="288992.SAMN04488522_104535"/>
<dbReference type="InterPro" id="IPR011990">
    <property type="entry name" value="TPR-like_helical_dom_sf"/>
</dbReference>
<dbReference type="Gene3D" id="3.40.710.10">
    <property type="entry name" value="DD-peptidase/beta-lactamase superfamily"/>
    <property type="match status" value="1"/>
</dbReference>
<dbReference type="PANTHER" id="PTHR46825:SF9">
    <property type="entry name" value="BETA-LACTAMASE-RELATED DOMAIN-CONTAINING PROTEIN"/>
    <property type="match status" value="1"/>
</dbReference>
<feature type="domain" description="Beta-lactamase-related" evidence="2">
    <location>
        <begin position="33"/>
        <end position="344"/>
    </location>
</feature>
<evidence type="ECO:0000313" key="4">
    <source>
        <dbReference type="Proteomes" id="UP000184287"/>
    </source>
</evidence>
<evidence type="ECO:0000313" key="3">
    <source>
        <dbReference type="EMBL" id="SHG11834.1"/>
    </source>
</evidence>
<dbReference type="PANTHER" id="PTHR46825">
    <property type="entry name" value="D-ALANYL-D-ALANINE-CARBOXYPEPTIDASE/ENDOPEPTIDASE AMPH"/>
    <property type="match status" value="1"/>
</dbReference>
<dbReference type="RefSeq" id="WP_073233199.1">
    <property type="nucleotide sequence ID" value="NZ_FQUQ01000004.1"/>
</dbReference>
<reference evidence="4" key="1">
    <citation type="submission" date="2016-11" db="EMBL/GenBank/DDBJ databases">
        <authorList>
            <person name="Varghese N."/>
            <person name="Submissions S."/>
        </authorList>
    </citation>
    <scope>NUCLEOTIDE SEQUENCE [LARGE SCALE GENOMIC DNA]</scope>
    <source>
        <strain evidence="4">DSM 16990</strain>
    </source>
</reference>
<keyword evidence="1" id="KW-0732">Signal</keyword>
<gene>
    <name evidence="3" type="ORF">SAMN04488522_104535</name>
</gene>
<name>A0A1M5H7C1_9SPHI</name>
<evidence type="ECO:0000259" key="2">
    <source>
        <dbReference type="Pfam" id="PF00144"/>
    </source>
</evidence>